<evidence type="ECO:0000313" key="12">
    <source>
        <dbReference type="Proteomes" id="UP000015354"/>
    </source>
</evidence>
<feature type="compositionally biased region" description="Basic and acidic residues" evidence="8">
    <location>
        <begin position="1"/>
        <end position="23"/>
    </location>
</feature>
<feature type="region of interest" description="Disordered" evidence="8">
    <location>
        <begin position="1"/>
        <end position="35"/>
    </location>
</feature>
<sequence length="668" mass="74372">MSNEAKEKRVRVDDPKGHEDRDPNAAAHPELPQEPSMYANTSVVARGFDVQGSVADFNAGSLNTGSISSSFALPLSWYKLNYSAGKRRILCGLTGTALPSRCLAILGSSGAGKTTFLNAVCDRLAENSNLKLSGRRQLGDTPYERSHRRALGFVTQDDIVSALSTPADALWFSVRTRRGLSPAEARQRVEETLETLRLVHCRDTQVGIPGLVAGLSGGERKRCNIGIELICDPKVLLLDEPTSGLDSVTSAKVVHLLRTLSREGRTVIYTIHQPTAEVLSYFDDIMLMTQGRVAYHGTSSNALDYFESIGFRCPDKYTPTDYFMTLLQDYVTSKVLIKRWRVYLKKGGQRTPHTAAVRLAPSKDESVAAKYLEGYIRKFGSSSLVQFTELTKRCVVEMTRDRLYIFSHAVQSLFFAIVVGLIFVNMRNNVAGIQDREGMLFMTVMNRSMGPCFIMVNAFYSIRAVYTREQAAACYSPLTYFMCRSIAEFPMQLFFIFVECIILYFMVGLDRTAASFFYYFAVIALVSNVATGLGFMISALLPSLVVASAIVPLVLMPLAAAGGLFAGTTRLRPYWYFLEKPSFMRHGYILVLRNEMSKIDRIYCNNNENGDSYCVTQATNGNQVMTSLGFDDDPQSTTTWMWVSLAILFLLFRFFCVVGLTRAAHNKG</sequence>
<dbReference type="GO" id="GO:0005524">
    <property type="term" value="F:ATP binding"/>
    <property type="evidence" value="ECO:0007669"/>
    <property type="project" value="UniProtKB-KW"/>
</dbReference>
<evidence type="ECO:0000256" key="3">
    <source>
        <dbReference type="ARBA" id="ARBA00022692"/>
    </source>
</evidence>
<dbReference type="PANTHER" id="PTHR48041">
    <property type="entry name" value="ABC TRANSPORTER G FAMILY MEMBER 28"/>
    <property type="match status" value="1"/>
</dbReference>
<evidence type="ECO:0000256" key="8">
    <source>
        <dbReference type="SAM" id="MobiDB-lite"/>
    </source>
</evidence>
<evidence type="ECO:0000256" key="7">
    <source>
        <dbReference type="ARBA" id="ARBA00023136"/>
    </source>
</evidence>
<comment type="subcellular location">
    <subcellularLocation>
        <location evidence="1">Membrane</location>
        <topology evidence="1">Multi-pass membrane protein</topology>
    </subcellularLocation>
</comment>
<keyword evidence="4" id="KW-0547">Nucleotide-binding</keyword>
<accession>S9UBV5</accession>
<dbReference type="PANTHER" id="PTHR48041:SF102">
    <property type="entry name" value="TRANSPORTER, PUTATIVE-RELATED"/>
    <property type="match status" value="1"/>
</dbReference>
<dbReference type="InterPro" id="IPR043926">
    <property type="entry name" value="ABCG_dom"/>
</dbReference>
<dbReference type="SMART" id="SM00382">
    <property type="entry name" value="AAA"/>
    <property type="match status" value="1"/>
</dbReference>
<keyword evidence="12" id="KW-1185">Reference proteome</keyword>
<dbReference type="GO" id="GO:0140359">
    <property type="term" value="F:ABC-type transporter activity"/>
    <property type="evidence" value="ECO:0007669"/>
    <property type="project" value="InterPro"/>
</dbReference>
<dbReference type="InterPro" id="IPR013525">
    <property type="entry name" value="ABC2_TM"/>
</dbReference>
<comment type="caution">
    <text evidence="11">The sequence shown here is derived from an EMBL/GenBank/DDBJ whole genome shotgun (WGS) entry which is preliminary data.</text>
</comment>
<keyword evidence="5" id="KW-0067">ATP-binding</keyword>
<evidence type="ECO:0000256" key="5">
    <source>
        <dbReference type="ARBA" id="ARBA00022840"/>
    </source>
</evidence>
<organism evidence="11 12">
    <name type="scientific">Strigomonas culicis</name>
    <dbReference type="NCBI Taxonomy" id="28005"/>
    <lineage>
        <taxon>Eukaryota</taxon>
        <taxon>Discoba</taxon>
        <taxon>Euglenozoa</taxon>
        <taxon>Kinetoplastea</taxon>
        <taxon>Metakinetoplastina</taxon>
        <taxon>Trypanosomatida</taxon>
        <taxon>Trypanosomatidae</taxon>
        <taxon>Strigomonadinae</taxon>
        <taxon>Strigomonas</taxon>
    </lineage>
</organism>
<proteinExistence type="predicted"/>
<keyword evidence="6 9" id="KW-1133">Transmembrane helix</keyword>
<keyword evidence="3 9" id="KW-0812">Transmembrane</keyword>
<protein>
    <submittedName>
        <fullName evidence="11">ABC transporter</fullName>
    </submittedName>
</protein>
<keyword evidence="7 9" id="KW-0472">Membrane</keyword>
<keyword evidence="2" id="KW-0813">Transport</keyword>
<evidence type="ECO:0000256" key="1">
    <source>
        <dbReference type="ARBA" id="ARBA00004141"/>
    </source>
</evidence>
<evidence type="ECO:0000256" key="9">
    <source>
        <dbReference type="SAM" id="Phobius"/>
    </source>
</evidence>
<dbReference type="InterPro" id="IPR027417">
    <property type="entry name" value="P-loop_NTPase"/>
</dbReference>
<evidence type="ECO:0000256" key="6">
    <source>
        <dbReference type="ARBA" id="ARBA00022989"/>
    </source>
</evidence>
<reference evidence="11 12" key="1">
    <citation type="journal article" date="2013" name="PLoS ONE">
        <title>Predicting the Proteins of Angomonas deanei, Strigomonas culicis and Their Respective Endosymbionts Reveals New Aspects of the Trypanosomatidae Family.</title>
        <authorList>
            <person name="Motta M.C."/>
            <person name="Martins A.C."/>
            <person name="de Souza S.S."/>
            <person name="Catta-Preta C.M."/>
            <person name="Silva R."/>
            <person name="Klein C.C."/>
            <person name="de Almeida L.G."/>
            <person name="de Lima Cunha O."/>
            <person name="Ciapina L.P."/>
            <person name="Brocchi M."/>
            <person name="Colabardini A.C."/>
            <person name="de Araujo Lima B."/>
            <person name="Machado C.R."/>
            <person name="de Almeida Soares C.M."/>
            <person name="Probst C.M."/>
            <person name="de Menezes C.B."/>
            <person name="Thompson C.E."/>
            <person name="Bartholomeu D.C."/>
            <person name="Gradia D.F."/>
            <person name="Pavoni D.P."/>
            <person name="Grisard E.C."/>
            <person name="Fantinatti-Garboggini F."/>
            <person name="Marchini F.K."/>
            <person name="Rodrigues-Luiz G.F."/>
            <person name="Wagner G."/>
            <person name="Goldman G.H."/>
            <person name="Fietto J.L."/>
            <person name="Elias M.C."/>
            <person name="Goldman M.H."/>
            <person name="Sagot M.F."/>
            <person name="Pereira M."/>
            <person name="Stoco P.H."/>
            <person name="de Mendonca-Neto R.P."/>
            <person name="Teixeira S.M."/>
            <person name="Maciel T.E."/>
            <person name="de Oliveira Mendes T.A."/>
            <person name="Urmenyi T.P."/>
            <person name="de Souza W."/>
            <person name="Schenkman S."/>
            <person name="de Vasconcelos A.T."/>
        </authorList>
    </citation>
    <scope>NUCLEOTIDE SEQUENCE [LARGE SCALE GENOMIC DNA]</scope>
</reference>
<feature type="transmembrane region" description="Helical" evidence="9">
    <location>
        <begin position="517"/>
        <end position="537"/>
    </location>
</feature>
<dbReference type="AlphaFoldDB" id="S9UBV5"/>
<evidence type="ECO:0000256" key="2">
    <source>
        <dbReference type="ARBA" id="ARBA00022448"/>
    </source>
</evidence>
<dbReference type="FunFam" id="3.40.50.300:FF:001495">
    <property type="entry name" value="ATP-binding cassette protein subfamily G, member 4"/>
    <property type="match status" value="1"/>
</dbReference>
<dbReference type="GO" id="GO:0016887">
    <property type="term" value="F:ATP hydrolysis activity"/>
    <property type="evidence" value="ECO:0007669"/>
    <property type="project" value="InterPro"/>
</dbReference>
<dbReference type="OrthoDB" id="184675at2759"/>
<feature type="transmembrane region" description="Helical" evidence="9">
    <location>
        <begin position="403"/>
        <end position="424"/>
    </location>
</feature>
<dbReference type="Pfam" id="PF19055">
    <property type="entry name" value="ABC2_membrane_7"/>
    <property type="match status" value="1"/>
</dbReference>
<dbReference type="Gene3D" id="3.40.50.300">
    <property type="entry name" value="P-loop containing nucleotide triphosphate hydrolases"/>
    <property type="match status" value="1"/>
</dbReference>
<feature type="transmembrane region" description="Helical" evidence="9">
    <location>
        <begin position="640"/>
        <end position="660"/>
    </location>
</feature>
<feature type="domain" description="ABC transporter" evidence="10">
    <location>
        <begin position="75"/>
        <end position="315"/>
    </location>
</feature>
<feature type="transmembrane region" description="Helical" evidence="9">
    <location>
        <begin position="444"/>
        <end position="466"/>
    </location>
</feature>
<evidence type="ECO:0000259" key="10">
    <source>
        <dbReference type="PROSITE" id="PS50893"/>
    </source>
</evidence>
<name>S9UBV5_9TRYP</name>
<dbReference type="SUPFAM" id="SSF52540">
    <property type="entry name" value="P-loop containing nucleoside triphosphate hydrolases"/>
    <property type="match status" value="1"/>
</dbReference>
<dbReference type="GO" id="GO:0016020">
    <property type="term" value="C:membrane"/>
    <property type="evidence" value="ECO:0007669"/>
    <property type="project" value="UniProtKB-SubCell"/>
</dbReference>
<evidence type="ECO:0000256" key="4">
    <source>
        <dbReference type="ARBA" id="ARBA00022741"/>
    </source>
</evidence>
<dbReference type="Proteomes" id="UP000015354">
    <property type="component" value="Unassembled WGS sequence"/>
</dbReference>
<dbReference type="PROSITE" id="PS50893">
    <property type="entry name" value="ABC_TRANSPORTER_2"/>
    <property type="match status" value="1"/>
</dbReference>
<dbReference type="InterPro" id="IPR003593">
    <property type="entry name" value="AAA+_ATPase"/>
</dbReference>
<evidence type="ECO:0000313" key="11">
    <source>
        <dbReference type="EMBL" id="EPY28287.1"/>
    </source>
</evidence>
<gene>
    <name evidence="11" type="ORF">STCU_05207</name>
</gene>
<dbReference type="EMBL" id="ATMH01005207">
    <property type="protein sequence ID" value="EPY28287.1"/>
    <property type="molecule type" value="Genomic_DNA"/>
</dbReference>
<dbReference type="InterPro" id="IPR003439">
    <property type="entry name" value="ABC_transporter-like_ATP-bd"/>
</dbReference>
<dbReference type="Pfam" id="PF01061">
    <property type="entry name" value="ABC2_membrane"/>
    <property type="match status" value="1"/>
</dbReference>
<dbReference type="InterPro" id="IPR050352">
    <property type="entry name" value="ABCG_transporters"/>
</dbReference>
<feature type="transmembrane region" description="Helical" evidence="9">
    <location>
        <begin position="486"/>
        <end position="505"/>
    </location>
</feature>
<dbReference type="Pfam" id="PF00005">
    <property type="entry name" value="ABC_tran"/>
    <property type="match status" value="1"/>
</dbReference>
<feature type="transmembrane region" description="Helical" evidence="9">
    <location>
        <begin position="544"/>
        <end position="566"/>
    </location>
</feature>